<dbReference type="GO" id="GO:0005840">
    <property type="term" value="C:ribosome"/>
    <property type="evidence" value="ECO:0007669"/>
    <property type="project" value="UniProtKB-KW"/>
</dbReference>
<feature type="non-terminal residue" evidence="2">
    <location>
        <position position="55"/>
    </location>
</feature>
<keyword evidence="2" id="KW-0689">Ribosomal protein</keyword>
<feature type="non-terminal residue" evidence="2">
    <location>
        <position position="1"/>
    </location>
</feature>
<feature type="compositionally biased region" description="Basic and acidic residues" evidence="1">
    <location>
        <begin position="1"/>
        <end position="13"/>
    </location>
</feature>
<evidence type="ECO:0000256" key="1">
    <source>
        <dbReference type="SAM" id="MobiDB-lite"/>
    </source>
</evidence>
<gene>
    <name evidence="2" type="ORF">AVDCRST_MAG66-4384</name>
</gene>
<proteinExistence type="predicted"/>
<name>A0A6J4QNC0_9PSEU</name>
<organism evidence="2">
    <name type="scientific">uncultured Pseudonocardia sp</name>
    <dbReference type="NCBI Taxonomy" id="211455"/>
    <lineage>
        <taxon>Bacteria</taxon>
        <taxon>Bacillati</taxon>
        <taxon>Actinomycetota</taxon>
        <taxon>Actinomycetes</taxon>
        <taxon>Pseudonocardiales</taxon>
        <taxon>Pseudonocardiaceae</taxon>
        <taxon>Pseudonocardia</taxon>
        <taxon>environmental samples</taxon>
    </lineage>
</organism>
<dbReference type="AlphaFoldDB" id="A0A6J4QNC0"/>
<dbReference type="EMBL" id="CADCUS010000593">
    <property type="protein sequence ID" value="CAA9445692.1"/>
    <property type="molecule type" value="Genomic_DNA"/>
</dbReference>
<evidence type="ECO:0000313" key="2">
    <source>
        <dbReference type="EMBL" id="CAA9445692.1"/>
    </source>
</evidence>
<keyword evidence="2" id="KW-0687">Ribonucleoprotein</keyword>
<feature type="compositionally biased region" description="Basic and acidic residues" evidence="1">
    <location>
        <begin position="21"/>
        <end position="39"/>
    </location>
</feature>
<protein>
    <submittedName>
        <fullName evidence="2">LSU ribosomal protein L33p @ LSU ribosomal protein L33p, zinc-dependent</fullName>
    </submittedName>
</protein>
<accession>A0A6J4QNC0</accession>
<reference evidence="2" key="1">
    <citation type="submission" date="2020-02" db="EMBL/GenBank/DDBJ databases">
        <authorList>
            <person name="Meier V. D."/>
        </authorList>
    </citation>
    <scope>NUCLEOTIDE SEQUENCE</scope>
    <source>
        <strain evidence="2">AVDCRST_MAG66</strain>
    </source>
</reference>
<sequence>GQGHRRPAEDHAGVRAVQAPELHHQEEPAQRPRPARDQEVLLQLRHAPRAPRDPL</sequence>
<feature type="region of interest" description="Disordered" evidence="1">
    <location>
        <begin position="1"/>
        <end position="39"/>
    </location>
</feature>